<protein>
    <submittedName>
        <fullName evidence="2">Uncharacterized protein</fullName>
    </submittedName>
</protein>
<dbReference type="Proteomes" id="UP000728185">
    <property type="component" value="Unassembled WGS sequence"/>
</dbReference>
<comment type="caution">
    <text evidence="2">The sequence shown here is derived from an EMBL/GenBank/DDBJ whole genome shotgun (WGS) entry which is preliminary data.</text>
</comment>
<feature type="compositionally biased region" description="Pro residues" evidence="1">
    <location>
        <begin position="78"/>
        <end position="97"/>
    </location>
</feature>
<evidence type="ECO:0000313" key="2">
    <source>
        <dbReference type="EMBL" id="KAA0187550.1"/>
    </source>
</evidence>
<keyword evidence="3" id="KW-1185">Reference proteome</keyword>
<feature type="region of interest" description="Disordered" evidence="1">
    <location>
        <begin position="46"/>
        <end position="100"/>
    </location>
</feature>
<evidence type="ECO:0000256" key="1">
    <source>
        <dbReference type="SAM" id="MobiDB-lite"/>
    </source>
</evidence>
<dbReference type="EMBL" id="LUCM01009037">
    <property type="protein sequence ID" value="KAA0187550.1"/>
    <property type="molecule type" value="Genomic_DNA"/>
</dbReference>
<proteinExistence type="predicted"/>
<reference evidence="2" key="1">
    <citation type="submission" date="2019-05" db="EMBL/GenBank/DDBJ databases">
        <title>Annotation for the trematode Fasciolopsis buski.</title>
        <authorList>
            <person name="Choi Y.-J."/>
        </authorList>
    </citation>
    <scope>NUCLEOTIDE SEQUENCE</scope>
    <source>
        <strain evidence="2">HT</strain>
        <tissue evidence="2">Whole worm</tissue>
    </source>
</reference>
<gene>
    <name evidence="2" type="ORF">FBUS_01959</name>
</gene>
<evidence type="ECO:0000313" key="3">
    <source>
        <dbReference type="Proteomes" id="UP000728185"/>
    </source>
</evidence>
<organism evidence="2 3">
    <name type="scientific">Fasciolopsis buskii</name>
    <dbReference type="NCBI Taxonomy" id="27845"/>
    <lineage>
        <taxon>Eukaryota</taxon>
        <taxon>Metazoa</taxon>
        <taxon>Spiralia</taxon>
        <taxon>Lophotrochozoa</taxon>
        <taxon>Platyhelminthes</taxon>
        <taxon>Trematoda</taxon>
        <taxon>Digenea</taxon>
        <taxon>Plagiorchiida</taxon>
        <taxon>Echinostomata</taxon>
        <taxon>Echinostomatoidea</taxon>
        <taxon>Fasciolidae</taxon>
        <taxon>Fasciolopsis</taxon>
    </lineage>
</organism>
<name>A0A8E0RTF9_9TREM</name>
<dbReference type="AlphaFoldDB" id="A0A8E0RTF9"/>
<accession>A0A8E0RTF9</accession>
<sequence>MHKSNQIFRSIVNFQIAGISSSQSNNFSRILIPDDQIENLENSTDSLVRLPLPPPPSPFTSRSTGSSQLDKENIAPEPTRPSSPTPRPLPPLPPPPASVKTTSENFDYRSFLTIPISGCPLQTNRADQTAHFKLPSSLRSPFTELSPGSKLTRFKHGRKVVDHRQQVKISGKWLVNFLFYCNFFVR</sequence>